<dbReference type="EMBL" id="CP003989">
    <property type="protein sequence ID" value="AGA33663.1"/>
    <property type="molecule type" value="Genomic_DNA"/>
</dbReference>
<evidence type="ECO:0000313" key="1">
    <source>
        <dbReference type="EMBL" id="AGA33663.1"/>
    </source>
</evidence>
<sequence>MPKIRLQMAPEMELKMDLDVEGVDIDSRDWDVQQHKAEVYTEFERRMKEAFPEGLRVHSFEFGLDRGWHEELQEEE</sequence>
<organism evidence="1 2">
    <name type="scientific">Thioalkalivibrio nitratireducens (strain DSM 14787 / UNIQEM 213 / ALEN2)</name>
    <dbReference type="NCBI Taxonomy" id="1255043"/>
    <lineage>
        <taxon>Bacteria</taxon>
        <taxon>Pseudomonadati</taxon>
        <taxon>Pseudomonadota</taxon>
        <taxon>Gammaproteobacteria</taxon>
        <taxon>Chromatiales</taxon>
        <taxon>Ectothiorhodospiraceae</taxon>
        <taxon>Thioalkalivibrio</taxon>
    </lineage>
</organism>
<keyword evidence="2" id="KW-1185">Reference proteome</keyword>
<protein>
    <submittedName>
        <fullName evidence="1">Uncharacterized protein</fullName>
    </submittedName>
</protein>
<dbReference type="KEGG" id="tni:TVNIR_2002"/>
<dbReference type="Proteomes" id="UP000010809">
    <property type="component" value="Chromosome"/>
</dbReference>
<accession>L0DX89</accession>
<proteinExistence type="predicted"/>
<dbReference type="AlphaFoldDB" id="L0DX89"/>
<dbReference type="HOGENOM" id="CLU_2774673_0_0_6"/>
<dbReference type="PATRIC" id="fig|1255043.3.peg.2024"/>
<name>L0DX89_THIND</name>
<reference evidence="1" key="1">
    <citation type="submission" date="2015-12" db="EMBL/GenBank/DDBJ databases">
        <authorList>
            <person name="Tikhonova T.V."/>
            <person name="Pavlov A.R."/>
            <person name="Beletsky A.V."/>
            <person name="Mardanov A.V."/>
            <person name="Sorokin D.Y."/>
            <person name="Ravin N.V."/>
            <person name="Popov V.O."/>
        </authorList>
    </citation>
    <scope>NUCLEOTIDE SEQUENCE</scope>
    <source>
        <strain evidence="1">DSM 14787</strain>
    </source>
</reference>
<dbReference type="OrthoDB" id="5785184at2"/>
<evidence type="ECO:0000313" key="2">
    <source>
        <dbReference type="Proteomes" id="UP000010809"/>
    </source>
</evidence>
<gene>
    <name evidence="1" type="ordered locus">TVNIR_2002</name>
</gene>